<evidence type="ECO:0000256" key="6">
    <source>
        <dbReference type="ARBA" id="ARBA00023136"/>
    </source>
</evidence>
<protein>
    <submittedName>
        <fullName evidence="8">Putative oxidoreductase</fullName>
    </submittedName>
</protein>
<gene>
    <name evidence="8" type="ORF">EV697_102225</name>
</gene>
<feature type="transmembrane region" description="Helical" evidence="7">
    <location>
        <begin position="122"/>
        <end position="145"/>
    </location>
</feature>
<evidence type="ECO:0000313" key="8">
    <source>
        <dbReference type="EMBL" id="TCP13344.1"/>
    </source>
</evidence>
<organism evidence="8 9">
    <name type="scientific">Bisgaardia hudsonensis</name>
    <dbReference type="NCBI Taxonomy" id="109472"/>
    <lineage>
        <taxon>Bacteria</taxon>
        <taxon>Pseudomonadati</taxon>
        <taxon>Pseudomonadota</taxon>
        <taxon>Gammaproteobacteria</taxon>
        <taxon>Pasteurellales</taxon>
        <taxon>Pasteurellaceae</taxon>
        <taxon>Bisgaardia</taxon>
    </lineage>
</organism>
<keyword evidence="3" id="KW-1003">Cell membrane</keyword>
<evidence type="ECO:0000313" key="9">
    <source>
        <dbReference type="Proteomes" id="UP000294841"/>
    </source>
</evidence>
<dbReference type="InterPro" id="IPR032808">
    <property type="entry name" value="DoxX"/>
</dbReference>
<comment type="caution">
    <text evidence="8">The sequence shown here is derived from an EMBL/GenBank/DDBJ whole genome shotgun (WGS) entry which is preliminary data.</text>
</comment>
<dbReference type="OrthoDB" id="5689076at2"/>
<evidence type="ECO:0000256" key="3">
    <source>
        <dbReference type="ARBA" id="ARBA00022475"/>
    </source>
</evidence>
<keyword evidence="4 7" id="KW-0812">Transmembrane</keyword>
<evidence type="ECO:0000256" key="2">
    <source>
        <dbReference type="ARBA" id="ARBA00006679"/>
    </source>
</evidence>
<evidence type="ECO:0000256" key="1">
    <source>
        <dbReference type="ARBA" id="ARBA00004651"/>
    </source>
</evidence>
<name>A0A4R2N1D4_9PAST</name>
<dbReference type="GO" id="GO:0005886">
    <property type="term" value="C:plasma membrane"/>
    <property type="evidence" value="ECO:0007669"/>
    <property type="project" value="UniProtKB-SubCell"/>
</dbReference>
<comment type="similarity">
    <text evidence="2">Belongs to the DoxX family.</text>
</comment>
<evidence type="ECO:0000256" key="5">
    <source>
        <dbReference type="ARBA" id="ARBA00022989"/>
    </source>
</evidence>
<feature type="transmembrane region" description="Helical" evidence="7">
    <location>
        <begin position="12"/>
        <end position="31"/>
    </location>
</feature>
<dbReference type="RefSeq" id="WP_132022815.1">
    <property type="nucleotide sequence ID" value="NZ_CP016605.1"/>
</dbReference>
<dbReference type="Proteomes" id="UP000294841">
    <property type="component" value="Unassembled WGS sequence"/>
</dbReference>
<keyword evidence="6 7" id="KW-0472">Membrane</keyword>
<keyword evidence="5 7" id="KW-1133">Transmembrane helix</keyword>
<dbReference type="AlphaFoldDB" id="A0A4R2N1D4"/>
<dbReference type="InterPro" id="IPR051907">
    <property type="entry name" value="DoxX-like_oxidoreductase"/>
</dbReference>
<keyword evidence="9" id="KW-1185">Reference proteome</keyword>
<comment type="subcellular location">
    <subcellularLocation>
        <location evidence="1">Cell membrane</location>
        <topology evidence="1">Multi-pass membrane protein</topology>
    </subcellularLocation>
</comment>
<evidence type="ECO:0000256" key="7">
    <source>
        <dbReference type="SAM" id="Phobius"/>
    </source>
</evidence>
<proteinExistence type="inferred from homology"/>
<feature type="transmembrane region" description="Helical" evidence="7">
    <location>
        <begin position="75"/>
        <end position="102"/>
    </location>
</feature>
<reference evidence="8 9" key="1">
    <citation type="submission" date="2019-03" db="EMBL/GenBank/DDBJ databases">
        <title>Genomic Encyclopedia of Type Strains, Phase IV (KMG-IV): sequencing the most valuable type-strain genomes for metagenomic binning, comparative biology and taxonomic classification.</title>
        <authorList>
            <person name="Goeker M."/>
        </authorList>
    </citation>
    <scope>NUCLEOTIDE SEQUENCE [LARGE SCALE GENOMIC DNA]</scope>
    <source>
        <strain evidence="8 9">DSM 28231</strain>
    </source>
</reference>
<dbReference type="EMBL" id="SLXI01000002">
    <property type="protein sequence ID" value="TCP13344.1"/>
    <property type="molecule type" value="Genomic_DNA"/>
</dbReference>
<sequence length="159" mass="17705">MQKNYVTAQNAASTGVIAGIGLLALRLLLAYEFFEAGLQKFNGENWFTQIQDAFPFPFNLIPAELNWNLAMGAELLLPVLLVLGLFTRFSAISLAILTVVAWVSVHQGNGYNVCDNGYKMALIYLVILLPIIAQGAGRLSVDYFLQKNFLAKRTWLKYL</sequence>
<dbReference type="Pfam" id="PF07681">
    <property type="entry name" value="DoxX"/>
    <property type="match status" value="1"/>
</dbReference>
<accession>A0A4R2N1D4</accession>
<dbReference type="PANTHER" id="PTHR33452">
    <property type="entry name" value="OXIDOREDUCTASE CATD-RELATED"/>
    <property type="match status" value="1"/>
</dbReference>
<evidence type="ECO:0000256" key="4">
    <source>
        <dbReference type="ARBA" id="ARBA00022692"/>
    </source>
</evidence>
<dbReference type="PANTHER" id="PTHR33452:SF7">
    <property type="entry name" value="DOXX FAMILY PROTEIN"/>
    <property type="match status" value="1"/>
</dbReference>